<comment type="cofactor">
    <cofactor evidence="1">
        <name>pyridoxal 5'-phosphate</name>
        <dbReference type="ChEBI" id="CHEBI:597326"/>
    </cofactor>
</comment>
<sequence length="386" mass="40776">MNGQSFSAVSRAVAGHLLGSLIPAADLDRIVDTALNFEVPLVAQGDDVHLLELFHGPTLAFKDVGARFMAQLLGYLGTEGGDPLTILAATSGDTGSAVAQAFLGVPGLGTVILFPKGKVTDLQERQFTTLGGNVRVLEVDGTFDDCQRLVKSAFSDPLLSDAIRLSSANSINIGRLLPQIFYYVHAAAQLPRGPAPIFSVPSGNFGNLTAGLMAKKLGVATRGFVAATNVNDVVPEYLLSGVLSPRPSIPTISNAMDVGDPSNFARILALYEGGLDRLRKDLVGSVHNDDETRDCIAQVYERTGYVLDPHSAVGYLGVEAGRRAFGEGPCVALCTAHPVKFREAVEPAVGSEVPVPERLAACLQAERHVTSIPTEMSALRDFLLAV</sequence>
<comment type="similarity">
    <text evidence="3">Belongs to the threonine synthase family.</text>
</comment>
<evidence type="ECO:0000256" key="6">
    <source>
        <dbReference type="ARBA" id="ARBA00022697"/>
    </source>
</evidence>
<dbReference type="SUPFAM" id="SSF53686">
    <property type="entry name" value="Tryptophan synthase beta subunit-like PLP-dependent enzymes"/>
    <property type="match status" value="1"/>
</dbReference>
<dbReference type="Pfam" id="PF00291">
    <property type="entry name" value="PALP"/>
    <property type="match status" value="1"/>
</dbReference>
<proteinExistence type="inferred from homology"/>
<dbReference type="EC" id="4.2.3.1" evidence="4"/>
<reference evidence="9" key="1">
    <citation type="submission" date="2018-05" db="EMBL/GenBank/DDBJ databases">
        <authorList>
            <person name="Lanie J.A."/>
            <person name="Ng W.-L."/>
            <person name="Kazmierczak K.M."/>
            <person name="Andrzejewski T.M."/>
            <person name="Davidsen T.M."/>
            <person name="Wayne K.J."/>
            <person name="Tettelin H."/>
            <person name="Glass J.I."/>
            <person name="Rusch D."/>
            <person name="Podicherti R."/>
            <person name="Tsui H.-C.T."/>
            <person name="Winkler M.E."/>
        </authorList>
    </citation>
    <scope>NUCLEOTIDE SEQUENCE</scope>
</reference>
<dbReference type="AlphaFoldDB" id="A0A381QBB7"/>
<dbReference type="NCBIfam" id="TIGR00260">
    <property type="entry name" value="thrC"/>
    <property type="match status" value="1"/>
</dbReference>
<keyword evidence="5" id="KW-0028">Amino-acid biosynthesis</keyword>
<evidence type="ECO:0000256" key="1">
    <source>
        <dbReference type="ARBA" id="ARBA00001933"/>
    </source>
</evidence>
<dbReference type="GO" id="GO:0030170">
    <property type="term" value="F:pyridoxal phosphate binding"/>
    <property type="evidence" value="ECO:0007669"/>
    <property type="project" value="InterPro"/>
</dbReference>
<evidence type="ECO:0000256" key="3">
    <source>
        <dbReference type="ARBA" id="ARBA00005517"/>
    </source>
</evidence>
<dbReference type="UniPathway" id="UPA00050">
    <property type="reaction ID" value="UER00065"/>
</dbReference>
<protein>
    <recommendedName>
        <fullName evidence="4">threonine synthase</fullName>
        <ecNumber evidence="4">4.2.3.1</ecNumber>
    </recommendedName>
</protein>
<evidence type="ECO:0000259" key="8">
    <source>
        <dbReference type="Pfam" id="PF00291"/>
    </source>
</evidence>
<evidence type="ECO:0000256" key="2">
    <source>
        <dbReference type="ARBA" id="ARBA00004979"/>
    </source>
</evidence>
<dbReference type="PANTHER" id="PTHR42690">
    <property type="entry name" value="THREONINE SYNTHASE FAMILY MEMBER"/>
    <property type="match status" value="1"/>
</dbReference>
<dbReference type="InterPro" id="IPR004450">
    <property type="entry name" value="Thr_synthase-like"/>
</dbReference>
<dbReference type="PROSITE" id="PS00165">
    <property type="entry name" value="DEHYDRATASE_SER_THR"/>
    <property type="match status" value="1"/>
</dbReference>
<feature type="domain" description="Tryptophan synthase beta chain-like PALP" evidence="8">
    <location>
        <begin position="50"/>
        <end position="335"/>
    </location>
</feature>
<name>A0A381QBB7_9ZZZZ</name>
<organism evidence="9">
    <name type="scientific">marine metagenome</name>
    <dbReference type="NCBI Taxonomy" id="408172"/>
    <lineage>
        <taxon>unclassified sequences</taxon>
        <taxon>metagenomes</taxon>
        <taxon>ecological metagenomes</taxon>
    </lineage>
</organism>
<keyword evidence="6" id="KW-0791">Threonine biosynthesis</keyword>
<gene>
    <name evidence="9" type="ORF">METZ01_LOCUS29164</name>
</gene>
<dbReference type="EMBL" id="UINC01001272">
    <property type="protein sequence ID" value="SUZ76310.1"/>
    <property type="molecule type" value="Genomic_DNA"/>
</dbReference>
<dbReference type="GO" id="GO:0009088">
    <property type="term" value="P:threonine biosynthetic process"/>
    <property type="evidence" value="ECO:0007669"/>
    <property type="project" value="UniProtKB-UniPathway"/>
</dbReference>
<comment type="pathway">
    <text evidence="2">Amino-acid biosynthesis; L-threonine biosynthesis; L-threonine from L-aspartate: step 5/5.</text>
</comment>
<evidence type="ECO:0000256" key="5">
    <source>
        <dbReference type="ARBA" id="ARBA00022605"/>
    </source>
</evidence>
<keyword evidence="7" id="KW-0663">Pyridoxal phosphate</keyword>
<dbReference type="InterPro" id="IPR051166">
    <property type="entry name" value="Threonine_Synthase"/>
</dbReference>
<dbReference type="InterPro" id="IPR000634">
    <property type="entry name" value="Ser/Thr_deHydtase_PyrdxlP-BS"/>
</dbReference>
<evidence type="ECO:0000313" key="9">
    <source>
        <dbReference type="EMBL" id="SUZ76310.1"/>
    </source>
</evidence>
<dbReference type="PANTHER" id="PTHR42690:SF1">
    <property type="entry name" value="THREONINE SYNTHASE-LIKE 2"/>
    <property type="match status" value="1"/>
</dbReference>
<accession>A0A381QBB7</accession>
<dbReference type="Gene3D" id="3.40.50.1100">
    <property type="match status" value="2"/>
</dbReference>
<evidence type="ECO:0000256" key="4">
    <source>
        <dbReference type="ARBA" id="ARBA00013028"/>
    </source>
</evidence>
<evidence type="ECO:0000256" key="7">
    <source>
        <dbReference type="ARBA" id="ARBA00022898"/>
    </source>
</evidence>
<dbReference type="InterPro" id="IPR036052">
    <property type="entry name" value="TrpB-like_PALP_sf"/>
</dbReference>
<dbReference type="InterPro" id="IPR001926">
    <property type="entry name" value="TrpB-like_PALP"/>
</dbReference>
<dbReference type="GO" id="GO:0004795">
    <property type="term" value="F:threonine synthase activity"/>
    <property type="evidence" value="ECO:0007669"/>
    <property type="project" value="UniProtKB-EC"/>
</dbReference>